<reference evidence="1" key="2">
    <citation type="submission" date="2020-09" db="EMBL/GenBank/DDBJ databases">
        <authorList>
            <consortium name="NCBI Pathogen Detection Project"/>
        </authorList>
    </citation>
    <scope>NUCLEOTIDE SEQUENCE</scope>
    <source>
        <strain evidence="1">489-16</strain>
    </source>
</reference>
<accession>A0AAN5H2R0</accession>
<gene>
    <name evidence="1" type="ORF">IFC14_005103</name>
</gene>
<feature type="non-terminal residue" evidence="1">
    <location>
        <position position="128"/>
    </location>
</feature>
<protein>
    <submittedName>
        <fullName evidence="1">DUF945 domain-containing protein</fullName>
    </submittedName>
</protein>
<dbReference type="Proteomes" id="UP000859822">
    <property type="component" value="Unassembled WGS sequence"/>
</dbReference>
<dbReference type="EMBL" id="DABUHV010000073">
    <property type="protein sequence ID" value="HAN4356500.1"/>
    <property type="molecule type" value="Genomic_DNA"/>
</dbReference>
<organism evidence="1 2">
    <name type="scientific">Escherichia coli</name>
    <dbReference type="NCBI Taxonomy" id="562"/>
    <lineage>
        <taxon>Bacteria</taxon>
        <taxon>Pseudomonadati</taxon>
        <taxon>Pseudomonadota</taxon>
        <taxon>Gammaproteobacteria</taxon>
        <taxon>Enterobacterales</taxon>
        <taxon>Enterobacteriaceae</taxon>
        <taxon>Escherichia</taxon>
    </lineage>
</organism>
<proteinExistence type="predicted"/>
<sequence>MRLASRFGYANQIRRDRPLTREELMQVVPSVFGEDKHTSRSENYTWIPTITVLESLQREGFQPFFACQTRVRDPGRRGYTKHMLRLRRDGEINGQHVPEIILLNSHDGTSSYQMLPGYFRFVCQNGCV</sequence>
<name>A0AAN5H2R0_ECOLX</name>
<evidence type="ECO:0000313" key="1">
    <source>
        <dbReference type="EMBL" id="HAN4356500.1"/>
    </source>
</evidence>
<dbReference type="Pfam" id="PF06067">
    <property type="entry name" value="DUF932"/>
    <property type="match status" value="1"/>
</dbReference>
<evidence type="ECO:0000313" key="2">
    <source>
        <dbReference type="Proteomes" id="UP000859822"/>
    </source>
</evidence>
<comment type="caution">
    <text evidence="1">The sequence shown here is derived from an EMBL/GenBank/DDBJ whole genome shotgun (WGS) entry which is preliminary data.</text>
</comment>
<dbReference type="AlphaFoldDB" id="A0AAN5H2R0"/>
<dbReference type="InterPro" id="IPR026325">
    <property type="entry name" value="DUF932"/>
</dbReference>
<reference evidence="1" key="1">
    <citation type="journal article" date="2018" name="Genome Biol.">
        <title>SKESA: strategic k-mer extension for scrupulous assemblies.</title>
        <authorList>
            <person name="Souvorov A."/>
            <person name="Agarwala R."/>
            <person name="Lipman D.J."/>
        </authorList>
    </citation>
    <scope>NUCLEOTIDE SEQUENCE</scope>
    <source>
        <strain evidence="1">489-16</strain>
    </source>
</reference>
<dbReference type="RefSeq" id="WP_241222718.1">
    <property type="nucleotide sequence ID" value="NZ_RJBX01000079.1"/>
</dbReference>